<keyword evidence="3" id="KW-0583">PHB biosynthesis</keyword>
<sequence length="329" mass="36267">MTDDFRTLMEKWLEQQQAYWAQLSASDSSAHGVWADVLKDSNVKDNSSQSNEPQQRILAQLAGQIIVLNQYTAPFFKALQSPSSDATLTDIIEHWLHALQQQAGSDATQGWTLPDSLTSLLHTAGVNADQLLDGAALDALSRLFVTPGVTAAESRAKALEALQLLLEYQQALQLYLGQIGEISHQAATALSTQLSRADTAVTSLGALHDLWVDHYEQAYRQHAFGSAFQAAHGRLSNAHMRLLRFAQQVRDARLKAAGLATQQELQQLRREAHLLRKQVRRLQQQGSEATATAPDNTAAMQALRAELEALRNEIRQPAPRPASGRKRKA</sequence>
<proteinExistence type="predicted"/>
<dbReference type="GO" id="GO:0042619">
    <property type="term" value="P:poly-hydroxybutyrate biosynthetic process"/>
    <property type="evidence" value="ECO:0007669"/>
    <property type="project" value="UniProtKB-KW"/>
</dbReference>
<protein>
    <recommendedName>
        <fullName evidence="2">Poly(3-hydroxyalkanoate) polymerase subunit PhaE</fullName>
    </recommendedName>
</protein>
<feature type="region of interest" description="Disordered" evidence="4">
    <location>
        <begin position="309"/>
        <end position="329"/>
    </location>
</feature>
<comment type="pathway">
    <text evidence="1">Biopolymer metabolism; poly-(R)-3-hydroxybutanoate biosynthesis.</text>
</comment>
<name>A0A1A9EZE0_9GAMM</name>
<evidence type="ECO:0000313" key="6">
    <source>
        <dbReference type="Proteomes" id="UP000078070"/>
    </source>
</evidence>
<evidence type="ECO:0000256" key="4">
    <source>
        <dbReference type="SAM" id="MobiDB-lite"/>
    </source>
</evidence>
<organism evidence="5 6">
    <name type="scientific">Marinobacterium aestuarii</name>
    <dbReference type="NCBI Taxonomy" id="1821621"/>
    <lineage>
        <taxon>Bacteria</taxon>
        <taxon>Pseudomonadati</taxon>
        <taxon>Pseudomonadota</taxon>
        <taxon>Gammaproteobacteria</taxon>
        <taxon>Oceanospirillales</taxon>
        <taxon>Oceanospirillaceae</taxon>
        <taxon>Marinobacterium</taxon>
    </lineage>
</organism>
<dbReference type="KEGG" id="mars:A8C75_12865"/>
<dbReference type="Proteomes" id="UP000078070">
    <property type="component" value="Chromosome"/>
</dbReference>
<dbReference type="STRING" id="1821621.A8C75_12865"/>
<dbReference type="Pfam" id="PF09712">
    <property type="entry name" value="PHA_synth_III_E"/>
    <property type="match status" value="1"/>
</dbReference>
<gene>
    <name evidence="5" type="ORF">A8C75_12865</name>
</gene>
<dbReference type="UniPathway" id="UPA00917"/>
<reference evidence="5 6" key="2">
    <citation type="journal article" date="2018" name="Int. J. Syst. Evol. Microbiol.">
        <title>Marinobacterium aestuarii sp. nov., a benzene-degrading marine bacterium isolated from estuary sediment.</title>
        <authorList>
            <person name="Bae S.S."/>
            <person name="Jung J."/>
            <person name="Chung D."/>
            <person name="Baek K."/>
        </authorList>
    </citation>
    <scope>NUCLEOTIDE SEQUENCE [LARGE SCALE GENOMIC DNA]</scope>
    <source>
        <strain evidence="5 6">ST58-10</strain>
    </source>
</reference>
<dbReference type="AlphaFoldDB" id="A0A1A9EZE0"/>
<dbReference type="RefSeq" id="WP_067382965.1">
    <property type="nucleotide sequence ID" value="NZ_CP015839.1"/>
</dbReference>
<evidence type="ECO:0000256" key="2">
    <source>
        <dbReference type="ARBA" id="ARBA00019066"/>
    </source>
</evidence>
<dbReference type="OrthoDB" id="6115526at2"/>
<dbReference type="InterPro" id="IPR010123">
    <property type="entry name" value="PHA_synth_III_E"/>
</dbReference>
<evidence type="ECO:0000256" key="1">
    <source>
        <dbReference type="ARBA" id="ARBA00004683"/>
    </source>
</evidence>
<dbReference type="EMBL" id="CP015839">
    <property type="protein sequence ID" value="ANG63275.1"/>
    <property type="molecule type" value="Genomic_DNA"/>
</dbReference>
<evidence type="ECO:0000256" key="3">
    <source>
        <dbReference type="ARBA" id="ARBA00022752"/>
    </source>
</evidence>
<keyword evidence="6" id="KW-1185">Reference proteome</keyword>
<evidence type="ECO:0000313" key="5">
    <source>
        <dbReference type="EMBL" id="ANG63275.1"/>
    </source>
</evidence>
<reference evidence="6" key="1">
    <citation type="submission" date="2016-05" db="EMBL/GenBank/DDBJ databases">
        <authorList>
            <person name="Baek K."/>
            <person name="Yang S.-J."/>
        </authorList>
    </citation>
    <scope>NUCLEOTIDE SEQUENCE [LARGE SCALE GENOMIC DNA]</scope>
    <source>
        <strain evidence="6">ST58-10</strain>
    </source>
</reference>
<accession>A0A1A9EZE0</accession>